<feature type="domain" description="AP complex mu/sigma subunit" evidence="7">
    <location>
        <begin position="22"/>
        <end position="104"/>
    </location>
</feature>
<evidence type="ECO:0000256" key="3">
    <source>
        <dbReference type="ARBA" id="ARBA00022448"/>
    </source>
</evidence>
<dbReference type="Pfam" id="PF01217">
    <property type="entry name" value="Clat_adaptor_s"/>
    <property type="match status" value="1"/>
</dbReference>
<evidence type="ECO:0000256" key="2">
    <source>
        <dbReference type="ARBA" id="ARBA00006972"/>
    </source>
</evidence>
<dbReference type="PANTHER" id="PTHR11753">
    <property type="entry name" value="ADAPTOR COMPLEXES SMALL SUBUNIT FAMILY"/>
    <property type="match status" value="1"/>
</dbReference>
<evidence type="ECO:0000259" key="7">
    <source>
        <dbReference type="Pfam" id="PF01217"/>
    </source>
</evidence>
<dbReference type="SUPFAM" id="SSF64356">
    <property type="entry name" value="SNARE-like"/>
    <property type="match status" value="1"/>
</dbReference>
<keyword evidence="6" id="KW-1133">Transmembrane helix</keyword>
<dbReference type="AlphaFoldDB" id="A0A0D3FPV1"/>
<comment type="subcellular location">
    <subcellularLocation>
        <location evidence="1">Endomembrane system</location>
    </subcellularLocation>
</comment>
<dbReference type="GO" id="GO:0006886">
    <property type="term" value="P:intracellular protein transport"/>
    <property type="evidence" value="ECO:0007669"/>
    <property type="project" value="InterPro"/>
</dbReference>
<dbReference type="GO" id="GO:0016192">
    <property type="term" value="P:vesicle-mediated transport"/>
    <property type="evidence" value="ECO:0007669"/>
    <property type="project" value="InterPro"/>
</dbReference>
<dbReference type="InterPro" id="IPR016635">
    <property type="entry name" value="AP_complex_ssu"/>
</dbReference>
<proteinExistence type="inferred from homology"/>
<dbReference type="GO" id="GO:0030117">
    <property type="term" value="C:membrane coat"/>
    <property type="evidence" value="ECO:0007669"/>
    <property type="project" value="InterPro"/>
</dbReference>
<reference evidence="8" key="2">
    <citation type="submission" date="2015-03" db="UniProtKB">
        <authorList>
            <consortium name="EnsemblPlants"/>
        </authorList>
    </citation>
    <scope>IDENTIFICATION</scope>
</reference>
<dbReference type="InterPro" id="IPR011012">
    <property type="entry name" value="Longin-like_dom_sf"/>
</dbReference>
<dbReference type="STRING" id="65489.A0A0D3FPV1"/>
<keyword evidence="4" id="KW-0653">Protein transport</keyword>
<evidence type="ECO:0000256" key="1">
    <source>
        <dbReference type="ARBA" id="ARBA00004308"/>
    </source>
</evidence>
<keyword evidence="6" id="KW-0812">Transmembrane</keyword>
<dbReference type="Proteomes" id="UP000026960">
    <property type="component" value="Chromosome 3"/>
</dbReference>
<dbReference type="EnsemblPlants" id="OBART03G36440.1">
    <property type="protein sequence ID" value="OBART03G36440.1"/>
    <property type="gene ID" value="OBART03G36440"/>
</dbReference>
<dbReference type="InterPro" id="IPR022775">
    <property type="entry name" value="AP_mu_sigma_su"/>
</dbReference>
<name>A0A0D3FPV1_9ORYZ</name>
<protein>
    <submittedName>
        <fullName evidence="8">AP complex subunit sigma</fullName>
    </submittedName>
</protein>
<dbReference type="Gramene" id="OBART03G36440.1">
    <property type="protein sequence ID" value="OBART03G36440.1"/>
    <property type="gene ID" value="OBART03G36440"/>
</dbReference>
<feature type="transmembrane region" description="Helical" evidence="6">
    <location>
        <begin position="12"/>
        <end position="30"/>
    </location>
</feature>
<keyword evidence="9" id="KW-1185">Reference proteome</keyword>
<dbReference type="Gene3D" id="3.30.450.60">
    <property type="match status" value="1"/>
</dbReference>
<evidence type="ECO:0000313" key="8">
    <source>
        <dbReference type="EnsemblPlants" id="OBART03G36440.1"/>
    </source>
</evidence>
<dbReference type="FunFam" id="3.30.450.60:FF:000054">
    <property type="entry name" value="AP complex subunit sigma"/>
    <property type="match status" value="1"/>
</dbReference>
<dbReference type="PaxDb" id="65489-OBART03G36440.1"/>
<comment type="similarity">
    <text evidence="2">Belongs to the adaptor complexes small subunit family.</text>
</comment>
<reference evidence="8" key="1">
    <citation type="journal article" date="2009" name="Rice">
        <title>De Novo Next Generation Sequencing of Plant Genomes.</title>
        <authorList>
            <person name="Rounsley S."/>
            <person name="Marri P.R."/>
            <person name="Yu Y."/>
            <person name="He R."/>
            <person name="Sisneros N."/>
            <person name="Goicoechea J.L."/>
            <person name="Lee S.J."/>
            <person name="Angelova A."/>
            <person name="Kudrna D."/>
            <person name="Luo M."/>
            <person name="Affourtit J."/>
            <person name="Desany B."/>
            <person name="Knight J."/>
            <person name="Niazi F."/>
            <person name="Egholm M."/>
            <person name="Wing R.A."/>
        </authorList>
    </citation>
    <scope>NUCLEOTIDE SEQUENCE [LARGE SCALE GENOMIC DNA]</scope>
    <source>
        <strain evidence="8">cv. IRGC 105608</strain>
    </source>
</reference>
<evidence type="ECO:0000313" key="9">
    <source>
        <dbReference type="Proteomes" id="UP000026960"/>
    </source>
</evidence>
<dbReference type="GO" id="GO:0012505">
    <property type="term" value="C:endomembrane system"/>
    <property type="evidence" value="ECO:0007669"/>
    <property type="project" value="UniProtKB-SubCell"/>
</dbReference>
<keyword evidence="5 6" id="KW-0472">Membrane</keyword>
<organism evidence="8">
    <name type="scientific">Oryza barthii</name>
    <dbReference type="NCBI Taxonomy" id="65489"/>
    <lineage>
        <taxon>Eukaryota</taxon>
        <taxon>Viridiplantae</taxon>
        <taxon>Streptophyta</taxon>
        <taxon>Embryophyta</taxon>
        <taxon>Tracheophyta</taxon>
        <taxon>Spermatophyta</taxon>
        <taxon>Magnoliopsida</taxon>
        <taxon>Liliopsida</taxon>
        <taxon>Poales</taxon>
        <taxon>Poaceae</taxon>
        <taxon>BOP clade</taxon>
        <taxon>Oryzoideae</taxon>
        <taxon>Oryzeae</taxon>
        <taxon>Oryzinae</taxon>
        <taxon>Oryza</taxon>
    </lineage>
</organism>
<accession>A0A0D3FPV1</accession>
<evidence type="ECO:0000256" key="6">
    <source>
        <dbReference type="SAM" id="Phobius"/>
    </source>
</evidence>
<dbReference type="HOGENOM" id="CLU_2065071_0_0_1"/>
<dbReference type="PROSITE" id="PS00989">
    <property type="entry name" value="CLAT_ADAPTOR_S"/>
    <property type="match status" value="1"/>
</dbReference>
<evidence type="ECO:0000256" key="4">
    <source>
        <dbReference type="ARBA" id="ARBA00022927"/>
    </source>
</evidence>
<evidence type="ECO:0000256" key="5">
    <source>
        <dbReference type="ARBA" id="ARBA00023136"/>
    </source>
</evidence>
<dbReference type="InterPro" id="IPR000804">
    <property type="entry name" value="Clathrin_sm-chain_CS"/>
</dbReference>
<dbReference type="eggNOG" id="KOG0934">
    <property type="taxonomic scope" value="Eukaryota"/>
</dbReference>
<keyword evidence="3" id="KW-0813">Transport</keyword>
<sequence>MDLVLGLRWMNFLPFAVVGLLQINFVLLISRQGKVRLTKWYSPYTQKERTKVIRELSGLILTRGPKLCNFVEWKGYKVVYRRYASLYFCMCIDAEDNELEAYYILDEILIAASDINEKL</sequence>